<feature type="domain" description="Nudix hydrolase" evidence="4">
    <location>
        <begin position="6"/>
        <end position="136"/>
    </location>
</feature>
<proteinExistence type="inferred from homology"/>
<dbReference type="InterPro" id="IPR020084">
    <property type="entry name" value="NUDIX_hydrolase_CS"/>
</dbReference>
<keyword evidence="6" id="KW-1185">Reference proteome</keyword>
<dbReference type="AlphaFoldDB" id="A0A1G4SNG9"/>
<protein>
    <submittedName>
        <fullName evidence="5">ADP-ribose pyrophosphatase YjhB, NUDIX family</fullName>
    </submittedName>
</protein>
<dbReference type="InterPro" id="IPR000086">
    <property type="entry name" value="NUDIX_hydrolase_dom"/>
</dbReference>
<dbReference type="InterPro" id="IPR015797">
    <property type="entry name" value="NUDIX_hydrolase-like_dom_sf"/>
</dbReference>
<dbReference type="PANTHER" id="PTHR43736:SF1">
    <property type="entry name" value="DIHYDRONEOPTERIN TRIPHOSPHATE DIPHOSPHATASE"/>
    <property type="match status" value="1"/>
</dbReference>
<dbReference type="InterPro" id="IPR020476">
    <property type="entry name" value="Nudix_hydrolase"/>
</dbReference>
<sequence>MPNMPRPVLATSAAVFRDGKVLLARRGRPPSLGLWTLPGGRVEPGETLAEAAAREVMEEVGVTCAIVGVAGALDIIQHDREGVLAAHFVVVSHAARWVGGEPRIGPEAAEVGWFDPEALPQETTEGLTGIIEAACLLARADDAPEAQ</sequence>
<evidence type="ECO:0000313" key="6">
    <source>
        <dbReference type="Proteomes" id="UP000198889"/>
    </source>
</evidence>
<dbReference type="EMBL" id="FMTP01000003">
    <property type="protein sequence ID" value="SCW70497.1"/>
    <property type="molecule type" value="Genomic_DNA"/>
</dbReference>
<evidence type="ECO:0000256" key="3">
    <source>
        <dbReference type="RuleBase" id="RU003476"/>
    </source>
</evidence>
<name>A0A1G4SNG9_9HYPH</name>
<dbReference type="Gene3D" id="3.90.79.10">
    <property type="entry name" value="Nucleoside Triphosphate Pyrophosphohydrolase"/>
    <property type="match status" value="1"/>
</dbReference>
<evidence type="ECO:0000313" key="5">
    <source>
        <dbReference type="EMBL" id="SCW70497.1"/>
    </source>
</evidence>
<gene>
    <name evidence="5" type="ORF">SAMN05660859_2342</name>
</gene>
<dbReference type="RefSeq" id="WP_091439572.1">
    <property type="nucleotide sequence ID" value="NZ_FMTP01000003.1"/>
</dbReference>
<comment type="similarity">
    <text evidence="3">Belongs to the Nudix hydrolase family.</text>
</comment>
<dbReference type="PROSITE" id="PS51462">
    <property type="entry name" value="NUDIX"/>
    <property type="match status" value="1"/>
</dbReference>
<dbReference type="Proteomes" id="UP000198889">
    <property type="component" value="Unassembled WGS sequence"/>
</dbReference>
<organism evidence="5 6">
    <name type="scientific">Ancylobacter rudongensis</name>
    <dbReference type="NCBI Taxonomy" id="177413"/>
    <lineage>
        <taxon>Bacteria</taxon>
        <taxon>Pseudomonadati</taxon>
        <taxon>Pseudomonadota</taxon>
        <taxon>Alphaproteobacteria</taxon>
        <taxon>Hyphomicrobiales</taxon>
        <taxon>Xanthobacteraceae</taxon>
        <taxon>Ancylobacter</taxon>
    </lineage>
</organism>
<dbReference type="PRINTS" id="PR00502">
    <property type="entry name" value="NUDIXFAMILY"/>
</dbReference>
<dbReference type="CDD" id="cd04673">
    <property type="entry name" value="NUDIX_ADPRase"/>
    <property type="match status" value="1"/>
</dbReference>
<dbReference type="PANTHER" id="PTHR43736">
    <property type="entry name" value="ADP-RIBOSE PYROPHOSPHATASE"/>
    <property type="match status" value="1"/>
</dbReference>
<dbReference type="Pfam" id="PF00293">
    <property type="entry name" value="NUDIX"/>
    <property type="match status" value="1"/>
</dbReference>
<dbReference type="GO" id="GO:0016787">
    <property type="term" value="F:hydrolase activity"/>
    <property type="evidence" value="ECO:0007669"/>
    <property type="project" value="UniProtKB-KW"/>
</dbReference>
<evidence type="ECO:0000256" key="1">
    <source>
        <dbReference type="ARBA" id="ARBA00001946"/>
    </source>
</evidence>
<dbReference type="SUPFAM" id="SSF55811">
    <property type="entry name" value="Nudix"/>
    <property type="match status" value="1"/>
</dbReference>
<dbReference type="PROSITE" id="PS00893">
    <property type="entry name" value="NUDIX_BOX"/>
    <property type="match status" value="1"/>
</dbReference>
<accession>A0A1G4SNG9</accession>
<evidence type="ECO:0000256" key="2">
    <source>
        <dbReference type="ARBA" id="ARBA00022801"/>
    </source>
</evidence>
<evidence type="ECO:0000259" key="4">
    <source>
        <dbReference type="PROSITE" id="PS51462"/>
    </source>
</evidence>
<keyword evidence="2 3" id="KW-0378">Hydrolase</keyword>
<reference evidence="6" key="1">
    <citation type="submission" date="2016-10" db="EMBL/GenBank/DDBJ databases">
        <authorList>
            <person name="Varghese N."/>
            <person name="Submissions S."/>
        </authorList>
    </citation>
    <scope>NUCLEOTIDE SEQUENCE [LARGE SCALE GENOMIC DNA]</scope>
    <source>
        <strain evidence="6">CGMCC 1.1761</strain>
    </source>
</reference>
<comment type="cofactor">
    <cofactor evidence="1">
        <name>Mg(2+)</name>
        <dbReference type="ChEBI" id="CHEBI:18420"/>
    </cofactor>
</comment>
<dbReference type="STRING" id="177413.SAMN05660859_2342"/>